<protein>
    <recommendedName>
        <fullName evidence="3">Leucine-binding protein domain-containing protein</fullName>
    </recommendedName>
</protein>
<reference evidence="4 5" key="1">
    <citation type="submission" date="2015-05" db="EMBL/GenBank/DDBJ databases">
        <authorList>
            <person name="Tang B."/>
            <person name="Yu Y."/>
        </authorList>
    </citation>
    <scope>NUCLEOTIDE SEQUENCE [LARGE SCALE GENOMIC DNA]</scope>
    <source>
        <strain evidence="4 5">DSM 7029</strain>
    </source>
</reference>
<keyword evidence="5" id="KW-1185">Reference proteome</keyword>
<dbReference type="Proteomes" id="UP000035352">
    <property type="component" value="Chromosome"/>
</dbReference>
<evidence type="ECO:0000256" key="2">
    <source>
        <dbReference type="ARBA" id="ARBA00022729"/>
    </source>
</evidence>
<organism evidence="4 5">
    <name type="scientific">Caldimonas brevitalea</name>
    <dbReference type="NCBI Taxonomy" id="413882"/>
    <lineage>
        <taxon>Bacteria</taxon>
        <taxon>Pseudomonadati</taxon>
        <taxon>Pseudomonadota</taxon>
        <taxon>Betaproteobacteria</taxon>
        <taxon>Burkholderiales</taxon>
        <taxon>Sphaerotilaceae</taxon>
        <taxon>Caldimonas</taxon>
    </lineage>
</organism>
<dbReference type="PANTHER" id="PTHR47235:SF1">
    <property type="entry name" value="BLR6548 PROTEIN"/>
    <property type="match status" value="1"/>
</dbReference>
<dbReference type="InterPro" id="IPR028081">
    <property type="entry name" value="Leu-bd"/>
</dbReference>
<evidence type="ECO:0000259" key="3">
    <source>
        <dbReference type="Pfam" id="PF13458"/>
    </source>
</evidence>
<evidence type="ECO:0000313" key="5">
    <source>
        <dbReference type="Proteomes" id="UP000035352"/>
    </source>
</evidence>
<evidence type="ECO:0000313" key="4">
    <source>
        <dbReference type="EMBL" id="AKJ28818.1"/>
    </source>
</evidence>
<sequence length="334" mass="36532">MEGVQSEVARDLLTGYQLAFDRAEDEYDFRLRVLVEEDRSNPALTARNIEAFAKDRTILASTGIVGTPHAEACLPIAEEAGLPIIGIRSGAETLRKASTTVFHLRASYEAEITRMLEMVRGAGLSRVSVLYSDDSFGQAALHHLEREAVRLQLAIHRSVAADRNGGDVRERTATLLATPGAHGLILLMITRPMLSALEFARNEHSFLGPIFAMSFVANRQVGSSPMKVATGLGMVSAFPLPRVAREALAADFRQLAMGRDGLAESLTAFEGFFYGSTIASALFLSKAQSREDLLSWLERRPLNVGGLGVLFDEKRVGFRHLQVVYKSNDGTLRI</sequence>
<dbReference type="InterPro" id="IPR028082">
    <property type="entry name" value="Peripla_BP_I"/>
</dbReference>
<feature type="domain" description="Leucine-binding protein" evidence="3">
    <location>
        <begin position="1"/>
        <end position="256"/>
    </location>
</feature>
<dbReference type="Gene3D" id="3.40.50.2300">
    <property type="match status" value="2"/>
</dbReference>
<proteinExistence type="inferred from homology"/>
<dbReference type="PANTHER" id="PTHR47235">
    <property type="entry name" value="BLR6548 PROTEIN"/>
    <property type="match status" value="1"/>
</dbReference>
<dbReference type="STRING" id="413882.AAW51_2127"/>
<keyword evidence="2" id="KW-0732">Signal</keyword>
<name>A0A0G3BLH3_9BURK</name>
<accession>A0A0G3BLH3</accession>
<evidence type="ECO:0000256" key="1">
    <source>
        <dbReference type="ARBA" id="ARBA00010062"/>
    </source>
</evidence>
<dbReference type="KEGG" id="pbh:AAW51_2127"/>
<comment type="similarity">
    <text evidence="1">Belongs to the leucine-binding protein family.</text>
</comment>
<gene>
    <name evidence="4" type="ORF">AAW51_2127</name>
</gene>
<dbReference type="EMBL" id="CP011371">
    <property type="protein sequence ID" value="AKJ28818.1"/>
    <property type="molecule type" value="Genomic_DNA"/>
</dbReference>
<dbReference type="Pfam" id="PF13458">
    <property type="entry name" value="Peripla_BP_6"/>
    <property type="match status" value="1"/>
</dbReference>
<dbReference type="SUPFAM" id="SSF53822">
    <property type="entry name" value="Periplasmic binding protein-like I"/>
    <property type="match status" value="1"/>
</dbReference>
<dbReference type="AlphaFoldDB" id="A0A0G3BLH3"/>